<dbReference type="Proteomes" id="UP000286947">
    <property type="component" value="Unassembled WGS sequence"/>
</dbReference>
<dbReference type="PROSITE" id="PS51257">
    <property type="entry name" value="PROKAR_LIPOPROTEIN"/>
    <property type="match status" value="1"/>
</dbReference>
<gene>
    <name evidence="2" type="ORF">CUZ56_02995</name>
</gene>
<keyword evidence="1" id="KW-0732">Signal</keyword>
<protein>
    <recommendedName>
        <fullName evidence="4">Lipoprotein</fullName>
    </recommendedName>
</protein>
<evidence type="ECO:0008006" key="4">
    <source>
        <dbReference type="Google" id="ProtNLM"/>
    </source>
</evidence>
<feature type="chain" id="PRO_5019100968" description="Lipoprotein" evidence="1">
    <location>
        <begin position="26"/>
        <end position="267"/>
    </location>
</feature>
<feature type="signal peptide" evidence="1">
    <location>
        <begin position="1"/>
        <end position="25"/>
    </location>
</feature>
<accession>A0A433S9S1</accession>
<evidence type="ECO:0000256" key="1">
    <source>
        <dbReference type="SAM" id="SignalP"/>
    </source>
</evidence>
<dbReference type="AlphaFoldDB" id="A0A433S9S1"/>
<sequence precursor="true">MNTAKVKVAATLLLCVLLCACDQRAPSVQESTPVASHTTYGMEGVGSSGRMLRIDTSGAEALPYAEQSQAWQSSVDQLVRISNKVMEAPNANYKFDACFLQDDDCVAHSSAYRDVFRGVTYYYAPSRQSIAKNNVLFYLSLKDGQQPQIVMRVIYFGEDWLYLKHISLLADGKVVYQQDISPDQSQRQAVTGSQLYEFGDILMIDNRDVIEQIANAGAVALKMSGKGGEAYLDERMLVNMQLQAGEILLMYDLLENAIGQPASDLTI</sequence>
<organism evidence="2 3">
    <name type="scientific">Saezia sanguinis</name>
    <dbReference type="NCBI Taxonomy" id="1965230"/>
    <lineage>
        <taxon>Bacteria</taxon>
        <taxon>Pseudomonadati</taxon>
        <taxon>Pseudomonadota</taxon>
        <taxon>Betaproteobacteria</taxon>
        <taxon>Burkholderiales</taxon>
        <taxon>Saeziaceae</taxon>
        <taxon>Saezia</taxon>
    </lineage>
</organism>
<keyword evidence="3" id="KW-1185">Reference proteome</keyword>
<comment type="caution">
    <text evidence="2">The sequence shown here is derived from an EMBL/GenBank/DDBJ whole genome shotgun (WGS) entry which is preliminary data.</text>
</comment>
<evidence type="ECO:0000313" key="2">
    <source>
        <dbReference type="EMBL" id="RUS65414.1"/>
    </source>
</evidence>
<dbReference type="RefSeq" id="WP_126981151.1">
    <property type="nucleotide sequence ID" value="NZ_PQSP01000013.1"/>
</dbReference>
<evidence type="ECO:0000313" key="3">
    <source>
        <dbReference type="Proteomes" id="UP000286947"/>
    </source>
</evidence>
<dbReference type="EMBL" id="PQSP01000013">
    <property type="protein sequence ID" value="RUS65414.1"/>
    <property type="molecule type" value="Genomic_DNA"/>
</dbReference>
<reference evidence="2 3" key="1">
    <citation type="submission" date="2018-01" db="EMBL/GenBank/DDBJ databases">
        <title>Saezia sanguinis gen. nov., sp. nov., in the order Burkholderiales isolated from human blood.</title>
        <authorList>
            <person name="Medina-Pascual M.J."/>
            <person name="Valdezate S."/>
            <person name="Monzon S."/>
            <person name="Cuesta I."/>
            <person name="Carrasco G."/>
            <person name="Villalon P."/>
            <person name="Saez-Nieto J.A."/>
        </authorList>
    </citation>
    <scope>NUCLEOTIDE SEQUENCE [LARGE SCALE GENOMIC DNA]</scope>
    <source>
        <strain evidence="2 3">CNM695-12</strain>
    </source>
</reference>
<proteinExistence type="predicted"/>
<name>A0A433S9S1_9BURK</name>